<protein>
    <submittedName>
        <fullName evidence="2">Uncharacterized protein</fullName>
    </submittedName>
</protein>
<feature type="region of interest" description="Disordered" evidence="1">
    <location>
        <begin position="1"/>
        <end position="81"/>
    </location>
</feature>
<proteinExistence type="predicted"/>
<name>A0AAN8R9Y9_9TELE</name>
<dbReference type="Proteomes" id="UP001356427">
    <property type="component" value="Unassembled WGS sequence"/>
</dbReference>
<sequence length="118" mass="12937">MSQSEAKETAVRKNIRSNRGDMATNEFEIDVPEVKTCNQEEKKTRLQKQPPEGEGSDVHPAQSHRPGKRDGEGELEMSGSKLAAGWSRGRHRGCIPIQTLGPLLLVCLCTAGMSTLLH</sequence>
<reference evidence="2 3" key="1">
    <citation type="submission" date="2021-04" db="EMBL/GenBank/DDBJ databases">
        <authorList>
            <person name="De Guttry C."/>
            <person name="Zahm M."/>
            <person name="Klopp C."/>
            <person name="Cabau C."/>
            <person name="Louis A."/>
            <person name="Berthelot C."/>
            <person name="Parey E."/>
            <person name="Roest Crollius H."/>
            <person name="Montfort J."/>
            <person name="Robinson-Rechavi M."/>
            <person name="Bucao C."/>
            <person name="Bouchez O."/>
            <person name="Gislard M."/>
            <person name="Lluch J."/>
            <person name="Milhes M."/>
            <person name="Lampietro C."/>
            <person name="Lopez Roques C."/>
            <person name="Donnadieu C."/>
            <person name="Braasch I."/>
            <person name="Desvignes T."/>
            <person name="Postlethwait J."/>
            <person name="Bobe J."/>
            <person name="Wedekind C."/>
            <person name="Guiguen Y."/>
        </authorList>
    </citation>
    <scope>NUCLEOTIDE SEQUENCE [LARGE SCALE GENOMIC DNA]</scope>
    <source>
        <strain evidence="2">Cs_M1</strain>
        <tissue evidence="2">Blood</tissue>
    </source>
</reference>
<gene>
    <name evidence="2" type="ORF">J4Q44_G00103580</name>
</gene>
<dbReference type="AlphaFoldDB" id="A0AAN8R9Y9"/>
<organism evidence="2 3">
    <name type="scientific">Coregonus suidteri</name>
    <dbReference type="NCBI Taxonomy" id="861788"/>
    <lineage>
        <taxon>Eukaryota</taxon>
        <taxon>Metazoa</taxon>
        <taxon>Chordata</taxon>
        <taxon>Craniata</taxon>
        <taxon>Vertebrata</taxon>
        <taxon>Euteleostomi</taxon>
        <taxon>Actinopterygii</taxon>
        <taxon>Neopterygii</taxon>
        <taxon>Teleostei</taxon>
        <taxon>Protacanthopterygii</taxon>
        <taxon>Salmoniformes</taxon>
        <taxon>Salmonidae</taxon>
        <taxon>Coregoninae</taxon>
        <taxon>Coregonus</taxon>
    </lineage>
</organism>
<feature type="compositionally biased region" description="Basic and acidic residues" evidence="1">
    <location>
        <begin position="1"/>
        <end position="11"/>
    </location>
</feature>
<evidence type="ECO:0000313" key="3">
    <source>
        <dbReference type="Proteomes" id="UP001356427"/>
    </source>
</evidence>
<comment type="caution">
    <text evidence="2">The sequence shown here is derived from an EMBL/GenBank/DDBJ whole genome shotgun (WGS) entry which is preliminary data.</text>
</comment>
<keyword evidence="3" id="KW-1185">Reference proteome</keyword>
<evidence type="ECO:0000313" key="2">
    <source>
        <dbReference type="EMBL" id="KAK6319147.1"/>
    </source>
</evidence>
<dbReference type="EMBL" id="JAGTTL010000008">
    <property type="protein sequence ID" value="KAK6319147.1"/>
    <property type="molecule type" value="Genomic_DNA"/>
</dbReference>
<evidence type="ECO:0000256" key="1">
    <source>
        <dbReference type="SAM" id="MobiDB-lite"/>
    </source>
</evidence>
<accession>A0AAN8R9Y9</accession>